<sequence>MLLKLILIFSIVPLLEFMLLIKLGGVIGLGATILLVAGTGVVGISIARQQGLAIISDIKMKFNQGQMPKDELLDGGLVLVGSAMLLTPGLITDTLGFLLIVPFTRPIMRKIVRDKILSNFVVSHNLNRNDHTNQQESYHDDYTVDNDEEVIDITDYEEIEEEQNDSNE</sequence>
<keyword evidence="3" id="KW-1185">Reference proteome</keyword>
<feature type="transmembrane region" description="Helical" evidence="1">
    <location>
        <begin position="75"/>
        <end position="101"/>
    </location>
</feature>
<organism evidence="2 3">
    <name type="scientific">Halanaerobacter jeridensis</name>
    <dbReference type="NCBI Taxonomy" id="706427"/>
    <lineage>
        <taxon>Bacteria</taxon>
        <taxon>Bacillati</taxon>
        <taxon>Bacillota</taxon>
        <taxon>Clostridia</taxon>
        <taxon>Halanaerobiales</taxon>
        <taxon>Halobacteroidaceae</taxon>
        <taxon>Halanaerobacter</taxon>
    </lineage>
</organism>
<dbReference type="PANTHER" id="PTHR35335:SF1">
    <property type="entry name" value="UPF0716 PROTEIN FXSA"/>
    <property type="match status" value="1"/>
</dbReference>
<dbReference type="NCBIfam" id="NF008528">
    <property type="entry name" value="PRK11463.1-2"/>
    <property type="match status" value="1"/>
</dbReference>
<reference evidence="2" key="1">
    <citation type="submission" date="2021-01" db="EMBL/GenBank/DDBJ databases">
        <title>Genomic Encyclopedia of Type Strains, Phase IV (KMG-IV): sequencing the most valuable type-strain genomes for metagenomic binning, comparative biology and taxonomic classification.</title>
        <authorList>
            <person name="Goeker M."/>
        </authorList>
    </citation>
    <scope>NUCLEOTIDE SEQUENCE</scope>
    <source>
        <strain evidence="2">DSM 23230</strain>
    </source>
</reference>
<dbReference type="EMBL" id="JAFBDQ010000002">
    <property type="protein sequence ID" value="MBM7555630.1"/>
    <property type="molecule type" value="Genomic_DNA"/>
</dbReference>
<dbReference type="AlphaFoldDB" id="A0A938XUT0"/>
<keyword evidence="1" id="KW-0472">Membrane</keyword>
<evidence type="ECO:0000313" key="3">
    <source>
        <dbReference type="Proteomes" id="UP000774000"/>
    </source>
</evidence>
<feature type="transmembrane region" description="Helical" evidence="1">
    <location>
        <begin position="6"/>
        <end position="26"/>
    </location>
</feature>
<evidence type="ECO:0000313" key="2">
    <source>
        <dbReference type="EMBL" id="MBM7555630.1"/>
    </source>
</evidence>
<comment type="caution">
    <text evidence="2">The sequence shown here is derived from an EMBL/GenBank/DDBJ whole genome shotgun (WGS) entry which is preliminary data.</text>
</comment>
<dbReference type="Pfam" id="PF04186">
    <property type="entry name" value="FxsA"/>
    <property type="match status" value="1"/>
</dbReference>
<dbReference type="RefSeq" id="WP_239550872.1">
    <property type="nucleotide sequence ID" value="NZ_JAFBDQ010000002.1"/>
</dbReference>
<keyword evidence="1" id="KW-0812">Transmembrane</keyword>
<keyword evidence="1" id="KW-1133">Transmembrane helix</keyword>
<name>A0A938XUT0_9FIRM</name>
<dbReference type="Proteomes" id="UP000774000">
    <property type="component" value="Unassembled WGS sequence"/>
</dbReference>
<protein>
    <submittedName>
        <fullName evidence="2">UPF0716 protein FxsA</fullName>
    </submittedName>
</protein>
<proteinExistence type="predicted"/>
<gene>
    <name evidence="2" type="ORF">JOC47_000455</name>
</gene>
<dbReference type="InterPro" id="IPR007313">
    <property type="entry name" value="FxsA"/>
</dbReference>
<dbReference type="GO" id="GO:0016020">
    <property type="term" value="C:membrane"/>
    <property type="evidence" value="ECO:0007669"/>
    <property type="project" value="InterPro"/>
</dbReference>
<dbReference type="PANTHER" id="PTHR35335">
    <property type="entry name" value="UPF0716 PROTEIN FXSA"/>
    <property type="match status" value="1"/>
</dbReference>
<accession>A0A938XUT0</accession>
<evidence type="ECO:0000256" key="1">
    <source>
        <dbReference type="SAM" id="Phobius"/>
    </source>
</evidence>